<gene>
    <name evidence="5" type="primary">LOC105897123</name>
</gene>
<dbReference type="GO" id="GO:0004867">
    <property type="term" value="F:serine-type endopeptidase inhibitor activity"/>
    <property type="evidence" value="ECO:0007669"/>
    <property type="project" value="InterPro"/>
</dbReference>
<dbReference type="InterPro" id="IPR042178">
    <property type="entry name" value="Serpin_sf_1"/>
</dbReference>
<reference evidence="5" key="1">
    <citation type="submission" date="2025-08" db="UniProtKB">
        <authorList>
            <consortium name="RefSeq"/>
        </authorList>
    </citation>
    <scope>IDENTIFICATION</scope>
</reference>
<dbReference type="AlphaFoldDB" id="A0A6P8G3F6"/>
<evidence type="ECO:0000256" key="2">
    <source>
        <dbReference type="SAM" id="SignalP"/>
    </source>
</evidence>
<comment type="similarity">
    <text evidence="1">Belongs to the serpin family.</text>
</comment>
<dbReference type="SUPFAM" id="SSF56574">
    <property type="entry name" value="Serpins"/>
    <property type="match status" value="1"/>
</dbReference>
<dbReference type="SMART" id="SM00093">
    <property type="entry name" value="SERPIN"/>
    <property type="match status" value="1"/>
</dbReference>
<feature type="domain" description="Serpin" evidence="3">
    <location>
        <begin position="34"/>
        <end position="401"/>
    </location>
</feature>
<dbReference type="InterPro" id="IPR023796">
    <property type="entry name" value="Serpin_dom"/>
</dbReference>
<feature type="chain" id="PRO_5028431575" evidence="2">
    <location>
        <begin position="16"/>
        <end position="414"/>
    </location>
</feature>
<dbReference type="RefSeq" id="XP_031430030.1">
    <property type="nucleotide sequence ID" value="XM_031574170.1"/>
</dbReference>
<keyword evidence="2" id="KW-0732">Signal</keyword>
<feature type="signal peptide" evidence="2">
    <location>
        <begin position="1"/>
        <end position="15"/>
    </location>
</feature>
<dbReference type="InterPro" id="IPR023795">
    <property type="entry name" value="Serpin_CS"/>
</dbReference>
<dbReference type="Pfam" id="PF00079">
    <property type="entry name" value="Serpin"/>
    <property type="match status" value="1"/>
</dbReference>
<evidence type="ECO:0000256" key="1">
    <source>
        <dbReference type="RuleBase" id="RU000411"/>
    </source>
</evidence>
<dbReference type="Gene3D" id="2.30.39.10">
    <property type="entry name" value="Alpha-1-antitrypsin, domain 1"/>
    <property type="match status" value="1"/>
</dbReference>
<dbReference type="OrthoDB" id="671595at2759"/>
<dbReference type="PANTHER" id="PTHR11461">
    <property type="entry name" value="SERINE PROTEASE INHIBITOR, SERPIN"/>
    <property type="match status" value="1"/>
</dbReference>
<dbReference type="InterPro" id="IPR000215">
    <property type="entry name" value="Serpin_fam"/>
</dbReference>
<evidence type="ECO:0000313" key="4">
    <source>
        <dbReference type="Proteomes" id="UP000515152"/>
    </source>
</evidence>
<dbReference type="KEGG" id="char:105897123"/>
<proteinExistence type="inferred from homology"/>
<keyword evidence="4" id="KW-1185">Reference proteome</keyword>
<dbReference type="PROSITE" id="PS00284">
    <property type="entry name" value="SERPIN"/>
    <property type="match status" value="1"/>
</dbReference>
<dbReference type="InterPro" id="IPR042185">
    <property type="entry name" value="Serpin_sf_2"/>
</dbReference>
<dbReference type="PANTHER" id="PTHR11461:SF51">
    <property type="entry name" value="SERPIN I2"/>
    <property type="match status" value="1"/>
</dbReference>
<evidence type="ECO:0000259" key="3">
    <source>
        <dbReference type="SMART" id="SM00093"/>
    </source>
</evidence>
<dbReference type="Proteomes" id="UP000515152">
    <property type="component" value="Chromosome 9"/>
</dbReference>
<dbReference type="GeneID" id="105897123"/>
<sequence length="414" mass="45793">MLVFVLTLLLVSVSGQTDPDLSAPLTDASTALALKLYRAVAALDPDENAVLCPLGMIQMLAQVQLGARGSTLQQLRRAMHPADVQNDAFLLLLQKEAEAIVSPQKGSEEEAFHMAMASALFLQEGFPLREAYLQTSRAHLHTSLKHVDFFHASKAAHEINMWVESQTNGKIWQLFSSDDFGPLSRVALVNAVYFKGSWQQPFPRENTALRGFTKRDGSVAHVPMMYHKLQANIGYFPHGESEVQLLELVYGQGEASFIVLLPDSVEGLPKLEKDLTQQLLNAWMTQTQQEEVEVHLPRFKVNQRVDLEKALRSLNITELFDPGCDLSGMSGAGQLHISKAVQRTFIEVNEEGSEAAAATGGAAAVIMSLQGHRFLADRPFLFLIRHRLTGAVLFMGHVMQPELIETRGRDTQAL</sequence>
<accession>A0A6P8G3F6</accession>
<organism evidence="4 5">
    <name type="scientific">Clupea harengus</name>
    <name type="common">Atlantic herring</name>
    <dbReference type="NCBI Taxonomy" id="7950"/>
    <lineage>
        <taxon>Eukaryota</taxon>
        <taxon>Metazoa</taxon>
        <taxon>Chordata</taxon>
        <taxon>Craniata</taxon>
        <taxon>Vertebrata</taxon>
        <taxon>Euteleostomi</taxon>
        <taxon>Actinopterygii</taxon>
        <taxon>Neopterygii</taxon>
        <taxon>Teleostei</taxon>
        <taxon>Clupei</taxon>
        <taxon>Clupeiformes</taxon>
        <taxon>Clupeoidei</taxon>
        <taxon>Clupeidae</taxon>
        <taxon>Clupea</taxon>
    </lineage>
</organism>
<dbReference type="GO" id="GO:0005615">
    <property type="term" value="C:extracellular space"/>
    <property type="evidence" value="ECO:0007669"/>
    <property type="project" value="InterPro"/>
</dbReference>
<protein>
    <submittedName>
        <fullName evidence="5">Serpin I2</fullName>
    </submittedName>
</protein>
<name>A0A6P8G3F6_CLUHA</name>
<dbReference type="Gene3D" id="3.30.497.10">
    <property type="entry name" value="Antithrombin, subunit I, domain 2"/>
    <property type="match status" value="1"/>
</dbReference>
<evidence type="ECO:0000313" key="5">
    <source>
        <dbReference type="RefSeq" id="XP_031430030.1"/>
    </source>
</evidence>
<dbReference type="InterPro" id="IPR036186">
    <property type="entry name" value="Serpin_sf"/>
</dbReference>